<dbReference type="UniPathway" id="UPA00148">
    <property type="reaction ID" value="UER00238"/>
</dbReference>
<feature type="transmembrane region" description="Helical" evidence="19">
    <location>
        <begin position="38"/>
        <end position="58"/>
    </location>
</feature>
<gene>
    <name evidence="19" type="primary">cobS</name>
    <name evidence="20" type="ORF">BFN67_00790</name>
</gene>
<feature type="transmembrane region" description="Helical" evidence="19">
    <location>
        <begin position="187"/>
        <end position="216"/>
    </location>
</feature>
<evidence type="ECO:0000313" key="21">
    <source>
        <dbReference type="Proteomes" id="UP000191905"/>
    </source>
</evidence>
<keyword evidence="21" id="KW-1185">Reference proteome</keyword>
<dbReference type="HAMAP" id="MF_00719">
    <property type="entry name" value="CobS"/>
    <property type="match status" value="1"/>
</dbReference>
<dbReference type="GO" id="GO:0009236">
    <property type="term" value="P:cobalamin biosynthetic process"/>
    <property type="evidence" value="ECO:0007669"/>
    <property type="project" value="UniProtKB-UniRule"/>
</dbReference>
<evidence type="ECO:0000256" key="10">
    <source>
        <dbReference type="ARBA" id="ARBA00022692"/>
    </source>
</evidence>
<comment type="subcellular location">
    <subcellularLocation>
        <location evidence="2 19">Cell membrane</location>
        <topology evidence="2 19">Multi-pass membrane protein</topology>
    </subcellularLocation>
</comment>
<dbReference type="PANTHER" id="PTHR34148:SF1">
    <property type="entry name" value="ADENOSYLCOBINAMIDE-GDP RIBAZOLETRANSFERASE"/>
    <property type="match status" value="1"/>
</dbReference>
<evidence type="ECO:0000256" key="9">
    <source>
        <dbReference type="ARBA" id="ARBA00022679"/>
    </source>
</evidence>
<proteinExistence type="inferred from homology"/>
<evidence type="ECO:0000256" key="11">
    <source>
        <dbReference type="ARBA" id="ARBA00022842"/>
    </source>
</evidence>
<keyword evidence="13 19" id="KW-0472">Membrane</keyword>
<keyword evidence="12 19" id="KW-1133">Transmembrane helix</keyword>
<dbReference type="GO" id="GO:0051073">
    <property type="term" value="F:adenosylcobinamide-GDP ribazoletransferase activity"/>
    <property type="evidence" value="ECO:0007669"/>
    <property type="project" value="UniProtKB-UniRule"/>
</dbReference>
<comment type="caution">
    <text evidence="20">The sequence shown here is derived from an EMBL/GenBank/DDBJ whole genome shotgun (WGS) entry which is preliminary data.</text>
</comment>
<keyword evidence="10 19" id="KW-0812">Transmembrane</keyword>
<dbReference type="PANTHER" id="PTHR34148">
    <property type="entry name" value="ADENOSYLCOBINAMIDE-GDP RIBAZOLETRANSFERASE"/>
    <property type="match status" value="1"/>
</dbReference>
<evidence type="ECO:0000256" key="4">
    <source>
        <dbReference type="ARBA" id="ARBA00010561"/>
    </source>
</evidence>
<evidence type="ECO:0000256" key="7">
    <source>
        <dbReference type="ARBA" id="ARBA00022475"/>
    </source>
</evidence>
<dbReference type="InterPro" id="IPR003805">
    <property type="entry name" value="CobS"/>
</dbReference>
<evidence type="ECO:0000256" key="14">
    <source>
        <dbReference type="ARBA" id="ARBA00025228"/>
    </source>
</evidence>
<comment type="catalytic activity">
    <reaction evidence="17 19">
        <text>alpha-ribazole + adenosylcob(III)inamide-GDP = adenosylcob(III)alamin + GMP + H(+)</text>
        <dbReference type="Rhea" id="RHEA:16049"/>
        <dbReference type="ChEBI" id="CHEBI:10329"/>
        <dbReference type="ChEBI" id="CHEBI:15378"/>
        <dbReference type="ChEBI" id="CHEBI:18408"/>
        <dbReference type="ChEBI" id="CHEBI:58115"/>
        <dbReference type="ChEBI" id="CHEBI:60487"/>
        <dbReference type="EC" id="2.7.8.26"/>
    </reaction>
</comment>
<sequence length="252" mass="25688">MNRSNTIFRDVALCLVFFTRLPLPVIDFRERKLADAIWAAPIVGLVVAILGAVAYAIAARFGVAAGPAAALALAAMIVATGCLHEDGLSDIADGFGGGRTRERKLEIMHDSRIGAYGAAALGLSLLIRWSVLSQLAGPGEVLAALVAAHCASRATFGAFLRQLPPARDDGLSATIGIVSSQTATISLALGAAALLFLGIGAAVAAIVLLGLIFLAFKAFCRAQIGGHTGDAAGALQQFGEIAVLLVASVSLS</sequence>
<accession>A0A1V8RW90</accession>
<dbReference type="Proteomes" id="UP000191905">
    <property type="component" value="Unassembled WGS sequence"/>
</dbReference>
<dbReference type="Pfam" id="PF02654">
    <property type="entry name" value="CobS"/>
    <property type="match status" value="1"/>
</dbReference>
<reference evidence="20 21" key="1">
    <citation type="journal article" date="2016" name="Int. J. Syst. Evol. Microbiol.">
        <title>Pseudaminobacter manganicus sp. nov., isolated from sludge of a manganese mine.</title>
        <authorList>
            <person name="Li J."/>
            <person name="Huang J."/>
            <person name="Liao S."/>
            <person name="Wang G."/>
        </authorList>
    </citation>
    <scope>NUCLEOTIDE SEQUENCE [LARGE SCALE GENOMIC DNA]</scope>
    <source>
        <strain evidence="20 21">JH-7</strain>
    </source>
</reference>
<protein>
    <recommendedName>
        <fullName evidence="6 19">Adenosylcobinamide-GDP ribazoletransferase</fullName>
        <ecNumber evidence="5 19">2.7.8.26</ecNumber>
    </recommendedName>
    <alternativeName>
        <fullName evidence="16 19">Cobalamin synthase</fullName>
    </alternativeName>
    <alternativeName>
        <fullName evidence="15 19">Cobalamin-5'-phosphate synthase</fullName>
    </alternativeName>
</protein>
<evidence type="ECO:0000256" key="16">
    <source>
        <dbReference type="ARBA" id="ARBA00032853"/>
    </source>
</evidence>
<evidence type="ECO:0000313" key="20">
    <source>
        <dbReference type="EMBL" id="OQM77415.1"/>
    </source>
</evidence>
<comment type="cofactor">
    <cofactor evidence="1 19">
        <name>Mg(2+)</name>
        <dbReference type="ChEBI" id="CHEBI:18420"/>
    </cofactor>
</comment>
<evidence type="ECO:0000256" key="12">
    <source>
        <dbReference type="ARBA" id="ARBA00022989"/>
    </source>
</evidence>
<name>A0A1V8RW90_9HYPH</name>
<dbReference type="STRING" id="1873176.BFN67_00790"/>
<dbReference type="GO" id="GO:0008818">
    <property type="term" value="F:cobalamin 5'-phosphate synthase activity"/>
    <property type="evidence" value="ECO:0007669"/>
    <property type="project" value="UniProtKB-UniRule"/>
</dbReference>
<dbReference type="RefSeq" id="WP_080917681.1">
    <property type="nucleotide sequence ID" value="NZ_MDET01000001.1"/>
</dbReference>
<feature type="transmembrane region" description="Helical" evidence="19">
    <location>
        <begin position="64"/>
        <end position="83"/>
    </location>
</feature>
<evidence type="ECO:0000256" key="6">
    <source>
        <dbReference type="ARBA" id="ARBA00015850"/>
    </source>
</evidence>
<feature type="transmembrane region" description="Helical" evidence="19">
    <location>
        <begin position="113"/>
        <end position="131"/>
    </location>
</feature>
<evidence type="ECO:0000256" key="8">
    <source>
        <dbReference type="ARBA" id="ARBA00022573"/>
    </source>
</evidence>
<organism evidence="20 21">
    <name type="scientific">Manganibacter manganicus</name>
    <dbReference type="NCBI Taxonomy" id="1873176"/>
    <lineage>
        <taxon>Bacteria</taxon>
        <taxon>Pseudomonadati</taxon>
        <taxon>Pseudomonadota</taxon>
        <taxon>Alphaproteobacteria</taxon>
        <taxon>Hyphomicrobiales</taxon>
        <taxon>Phyllobacteriaceae</taxon>
        <taxon>Manganibacter</taxon>
    </lineage>
</organism>
<comment type="catalytic activity">
    <reaction evidence="18 19">
        <text>alpha-ribazole 5'-phosphate + adenosylcob(III)inamide-GDP = adenosylcob(III)alamin 5'-phosphate + GMP + H(+)</text>
        <dbReference type="Rhea" id="RHEA:23560"/>
        <dbReference type="ChEBI" id="CHEBI:15378"/>
        <dbReference type="ChEBI" id="CHEBI:57918"/>
        <dbReference type="ChEBI" id="CHEBI:58115"/>
        <dbReference type="ChEBI" id="CHEBI:60487"/>
        <dbReference type="ChEBI" id="CHEBI:60493"/>
        <dbReference type="EC" id="2.7.8.26"/>
    </reaction>
</comment>
<evidence type="ECO:0000256" key="18">
    <source>
        <dbReference type="ARBA" id="ARBA00049504"/>
    </source>
</evidence>
<comment type="pathway">
    <text evidence="3 19">Cofactor biosynthesis; adenosylcobalamin biosynthesis; adenosylcobalamin from cob(II)yrinate a,c-diamide: step 7/7.</text>
</comment>
<comment type="similarity">
    <text evidence="4 19">Belongs to the CobS family.</text>
</comment>
<dbReference type="GO" id="GO:0005886">
    <property type="term" value="C:plasma membrane"/>
    <property type="evidence" value="ECO:0007669"/>
    <property type="project" value="UniProtKB-SubCell"/>
</dbReference>
<evidence type="ECO:0000256" key="2">
    <source>
        <dbReference type="ARBA" id="ARBA00004651"/>
    </source>
</evidence>
<dbReference type="NCBIfam" id="TIGR00317">
    <property type="entry name" value="cobS"/>
    <property type="match status" value="1"/>
</dbReference>
<keyword evidence="7 19" id="KW-1003">Cell membrane</keyword>
<evidence type="ECO:0000256" key="13">
    <source>
        <dbReference type="ARBA" id="ARBA00023136"/>
    </source>
</evidence>
<evidence type="ECO:0000256" key="19">
    <source>
        <dbReference type="HAMAP-Rule" id="MF_00719"/>
    </source>
</evidence>
<evidence type="ECO:0000256" key="15">
    <source>
        <dbReference type="ARBA" id="ARBA00032605"/>
    </source>
</evidence>
<evidence type="ECO:0000256" key="17">
    <source>
        <dbReference type="ARBA" id="ARBA00048623"/>
    </source>
</evidence>
<keyword evidence="9 19" id="KW-0808">Transferase</keyword>
<dbReference type="EC" id="2.7.8.26" evidence="5 19"/>
<evidence type="ECO:0000256" key="5">
    <source>
        <dbReference type="ARBA" id="ARBA00013200"/>
    </source>
</evidence>
<comment type="function">
    <text evidence="14 19">Joins adenosylcobinamide-GDP and alpha-ribazole to generate adenosylcobalamin (Ado-cobalamin). Also synthesizes adenosylcobalamin 5'-phosphate from adenosylcobinamide-GDP and alpha-ribazole 5'-phosphate.</text>
</comment>
<dbReference type="EMBL" id="MDET01000001">
    <property type="protein sequence ID" value="OQM77415.1"/>
    <property type="molecule type" value="Genomic_DNA"/>
</dbReference>
<keyword evidence="11 19" id="KW-0460">Magnesium</keyword>
<keyword evidence="8 19" id="KW-0169">Cobalamin biosynthesis</keyword>
<dbReference type="AlphaFoldDB" id="A0A1V8RW90"/>
<evidence type="ECO:0000256" key="3">
    <source>
        <dbReference type="ARBA" id="ARBA00004663"/>
    </source>
</evidence>
<dbReference type="OrthoDB" id="9794626at2"/>
<evidence type="ECO:0000256" key="1">
    <source>
        <dbReference type="ARBA" id="ARBA00001946"/>
    </source>
</evidence>